<reference evidence="2 3" key="1">
    <citation type="submission" date="2023-02" db="EMBL/GenBank/DDBJ databases">
        <title>LHISI_Scaffold_Assembly.</title>
        <authorList>
            <person name="Stuart O.P."/>
            <person name="Cleave R."/>
            <person name="Magrath M.J.L."/>
            <person name="Mikheyev A.S."/>
        </authorList>
    </citation>
    <scope>NUCLEOTIDE SEQUENCE [LARGE SCALE GENOMIC DNA]</scope>
    <source>
        <strain evidence="2">Daus_M_001</strain>
        <tissue evidence="2">Leg muscle</tissue>
    </source>
</reference>
<feature type="region of interest" description="Disordered" evidence="1">
    <location>
        <begin position="96"/>
        <end position="117"/>
    </location>
</feature>
<comment type="caution">
    <text evidence="2">The sequence shown here is derived from an EMBL/GenBank/DDBJ whole genome shotgun (WGS) entry which is preliminary data.</text>
</comment>
<accession>A0ABQ9HFQ3</accession>
<evidence type="ECO:0000313" key="2">
    <source>
        <dbReference type="EMBL" id="KAJ8882996.1"/>
    </source>
</evidence>
<sequence>MVAKLHAACTTVDEEMLNYVLGNILRHAAACQRMYGRHFEHLMYRVSPLKEAPWDMCVTERGNEEIQFSVTTTYRFPPSDLEAHCAELPARYGRLSGGQHAGTSRRSLRGRQGLPPNSADLSQYLVVVKSCNESGRGGRGEPPPIIITETRPLSAGEIQSEALVFPGVNHLIGPGSRSCVAVRLLISHLGEPGSIPGGVTPDFRTWESCRTMPLIGGFSRRSCVSPALSIWRCSIFTSLHPYGLSRP</sequence>
<gene>
    <name evidence="2" type="ORF">PR048_014835</name>
</gene>
<evidence type="ECO:0000313" key="3">
    <source>
        <dbReference type="Proteomes" id="UP001159363"/>
    </source>
</evidence>
<evidence type="ECO:0000256" key="1">
    <source>
        <dbReference type="SAM" id="MobiDB-lite"/>
    </source>
</evidence>
<keyword evidence="3" id="KW-1185">Reference proteome</keyword>
<proteinExistence type="predicted"/>
<name>A0ABQ9HFQ3_9NEOP</name>
<dbReference type="Proteomes" id="UP001159363">
    <property type="component" value="Chromosome 4"/>
</dbReference>
<organism evidence="2 3">
    <name type="scientific">Dryococelus australis</name>
    <dbReference type="NCBI Taxonomy" id="614101"/>
    <lineage>
        <taxon>Eukaryota</taxon>
        <taxon>Metazoa</taxon>
        <taxon>Ecdysozoa</taxon>
        <taxon>Arthropoda</taxon>
        <taxon>Hexapoda</taxon>
        <taxon>Insecta</taxon>
        <taxon>Pterygota</taxon>
        <taxon>Neoptera</taxon>
        <taxon>Polyneoptera</taxon>
        <taxon>Phasmatodea</taxon>
        <taxon>Verophasmatodea</taxon>
        <taxon>Anareolatae</taxon>
        <taxon>Phasmatidae</taxon>
        <taxon>Eurycanthinae</taxon>
        <taxon>Dryococelus</taxon>
    </lineage>
</organism>
<dbReference type="EMBL" id="JARBHB010000005">
    <property type="protein sequence ID" value="KAJ8882996.1"/>
    <property type="molecule type" value="Genomic_DNA"/>
</dbReference>
<protein>
    <submittedName>
        <fullName evidence="2">Uncharacterized protein</fullName>
    </submittedName>
</protein>